<dbReference type="EMBL" id="KR857273">
    <property type="protein sequence ID" value="AKQ22691.1"/>
    <property type="molecule type" value="Genomic_DNA"/>
</dbReference>
<sequence>MVDFRQRSTAPEHMDHATIDGHEVVAALNEIEYVNRFLGGINASREALSRLLSSGNWPSLSVLDIGTGSADIPMALVHWARRQQIAINITAVDFNPAICEVARQRTTTYPEITVQKSDVFALTDSTTFDVVHCAMFLHHFPQSQAADILRIMYRLCRHGIIVNDLHRHPFAYYSITYLSRLLSLSPMFQHDGPISVLRGFQRPDLEALIKMGGLANAEITWRWPFRYVMTAWKLLA</sequence>
<dbReference type="InterPro" id="IPR029063">
    <property type="entry name" value="SAM-dependent_MTases_sf"/>
</dbReference>
<dbReference type="SUPFAM" id="SSF53335">
    <property type="entry name" value="S-adenosyl-L-methionine-dependent methyltransferases"/>
    <property type="match status" value="1"/>
</dbReference>
<dbReference type="GO" id="GO:0008168">
    <property type="term" value="F:methyltransferase activity"/>
    <property type="evidence" value="ECO:0007669"/>
    <property type="project" value="UniProtKB-KW"/>
</dbReference>
<protein>
    <submittedName>
        <fullName evidence="2">SAM-dependent methyltransferases</fullName>
    </submittedName>
</protein>
<organism evidence="2">
    <name type="scientific">Candidatus Entotheonella serta</name>
    <dbReference type="NCBI Taxonomy" id="1652106"/>
    <lineage>
        <taxon>Bacteria</taxon>
        <taxon>Pseudomonadati</taxon>
        <taxon>Nitrospinota/Tectimicrobiota group</taxon>
        <taxon>Candidatus Tectimicrobiota</taxon>
        <taxon>Candidatus Entotheonellia</taxon>
        <taxon>Candidatus Entotheonellales</taxon>
        <taxon>Candidatus Entotheonellaceae</taxon>
        <taxon>Candidatus Entotheonella</taxon>
    </lineage>
</organism>
<feature type="domain" description="Methyltransferase" evidence="1">
    <location>
        <begin position="62"/>
        <end position="159"/>
    </location>
</feature>
<accession>A0A0K0PDE5</accession>
<dbReference type="AlphaFoldDB" id="A0A0K0PDE5"/>
<reference evidence="2" key="1">
    <citation type="submission" date="2015-05" db="EMBL/GenBank/DDBJ databases">
        <title>Metabolic and evolutionary origin of actin-binding polyketides from diverse organisms.</title>
        <authorList>
            <person name="Ueoka R."/>
            <person name="Uria A.R."/>
            <person name="Reiter S."/>
            <person name="Mori T."/>
            <person name="Karbaum P."/>
            <person name="Peters E.E."/>
            <person name="Helfrich E.J.N."/>
            <person name="Morinaka B.I."/>
            <person name="Gugger M."/>
            <person name="Takeyama H."/>
            <person name="Matsunaga S."/>
            <person name="Piel J."/>
        </authorList>
    </citation>
    <scope>NUCLEOTIDE SEQUENCE</scope>
</reference>
<dbReference type="Pfam" id="PF13649">
    <property type="entry name" value="Methyltransf_25"/>
    <property type="match status" value="1"/>
</dbReference>
<evidence type="ECO:0000313" key="2">
    <source>
        <dbReference type="EMBL" id="AKQ22691.1"/>
    </source>
</evidence>
<dbReference type="InterPro" id="IPR041698">
    <property type="entry name" value="Methyltransf_25"/>
</dbReference>
<dbReference type="CDD" id="cd02440">
    <property type="entry name" value="AdoMet_MTases"/>
    <property type="match status" value="1"/>
</dbReference>
<evidence type="ECO:0000259" key="1">
    <source>
        <dbReference type="Pfam" id="PF13649"/>
    </source>
</evidence>
<proteinExistence type="predicted"/>
<dbReference type="GO" id="GO:0032259">
    <property type="term" value="P:methylation"/>
    <property type="evidence" value="ECO:0007669"/>
    <property type="project" value="UniProtKB-KW"/>
</dbReference>
<keyword evidence="2" id="KW-0808">Transferase</keyword>
<keyword evidence="2" id="KW-0489">Methyltransferase</keyword>
<dbReference type="Gene3D" id="3.40.50.150">
    <property type="entry name" value="Vaccinia Virus protein VP39"/>
    <property type="match status" value="1"/>
</dbReference>
<name>A0A0K0PDE5_9BACT</name>